<dbReference type="KEGG" id="asip:AQUSIP_10000"/>
<feature type="domain" description="Glycosyltransferase subfamily 4-like N-terminal" evidence="2">
    <location>
        <begin position="17"/>
        <end position="183"/>
    </location>
</feature>
<accession>A0A5E4PFE6</accession>
<dbReference type="GO" id="GO:0016758">
    <property type="term" value="F:hexosyltransferase activity"/>
    <property type="evidence" value="ECO:0007669"/>
    <property type="project" value="TreeGrafter"/>
</dbReference>
<reference evidence="3 4" key="1">
    <citation type="submission" date="2019-08" db="EMBL/GenBank/DDBJ databases">
        <authorList>
            <person name="Guy L."/>
        </authorList>
    </citation>
    <scope>NUCLEOTIDE SEQUENCE [LARGE SCALE GENOMIC DNA]</scope>
    <source>
        <strain evidence="3 4">SGT-108</strain>
    </source>
</reference>
<feature type="domain" description="Glycosyl transferase family 1" evidence="1">
    <location>
        <begin position="193"/>
        <end position="362"/>
    </location>
</feature>
<dbReference type="PANTHER" id="PTHR45947">
    <property type="entry name" value="SULFOQUINOVOSYL TRANSFERASE SQD2"/>
    <property type="match status" value="1"/>
</dbReference>
<dbReference type="Pfam" id="PF00534">
    <property type="entry name" value="Glycos_transf_1"/>
    <property type="match status" value="1"/>
</dbReference>
<organism evidence="3 4">
    <name type="scientific">Aquicella siphonis</name>
    <dbReference type="NCBI Taxonomy" id="254247"/>
    <lineage>
        <taxon>Bacteria</taxon>
        <taxon>Pseudomonadati</taxon>
        <taxon>Pseudomonadota</taxon>
        <taxon>Gammaproteobacteria</taxon>
        <taxon>Legionellales</taxon>
        <taxon>Coxiellaceae</taxon>
        <taxon>Aquicella</taxon>
    </lineage>
</organism>
<gene>
    <name evidence="3" type="ORF">AQUSIP_10000</name>
</gene>
<dbReference type="RefSeq" id="WP_172622741.1">
    <property type="nucleotide sequence ID" value="NZ_LR699119.1"/>
</dbReference>
<dbReference type="InterPro" id="IPR050194">
    <property type="entry name" value="Glycosyltransferase_grp1"/>
</dbReference>
<protein>
    <submittedName>
        <fullName evidence="3">Glycogen synthase</fullName>
    </submittedName>
</protein>
<evidence type="ECO:0000313" key="3">
    <source>
        <dbReference type="EMBL" id="VVC75710.1"/>
    </source>
</evidence>
<dbReference type="CDD" id="cd03801">
    <property type="entry name" value="GT4_PimA-like"/>
    <property type="match status" value="1"/>
</dbReference>
<keyword evidence="4" id="KW-1185">Reference proteome</keyword>
<dbReference type="EMBL" id="LR699119">
    <property type="protein sequence ID" value="VVC75710.1"/>
    <property type="molecule type" value="Genomic_DNA"/>
</dbReference>
<dbReference type="PANTHER" id="PTHR45947:SF3">
    <property type="entry name" value="SULFOQUINOVOSYL TRANSFERASE SQD2"/>
    <property type="match status" value="1"/>
</dbReference>
<dbReference type="InterPro" id="IPR001296">
    <property type="entry name" value="Glyco_trans_1"/>
</dbReference>
<evidence type="ECO:0000259" key="1">
    <source>
        <dbReference type="Pfam" id="PF00534"/>
    </source>
</evidence>
<evidence type="ECO:0000313" key="4">
    <source>
        <dbReference type="Proteomes" id="UP000324194"/>
    </source>
</evidence>
<proteinExistence type="predicted"/>
<dbReference type="AlphaFoldDB" id="A0A5E4PFE6"/>
<dbReference type="Gene3D" id="3.40.50.2000">
    <property type="entry name" value="Glycogen Phosphorylase B"/>
    <property type="match status" value="2"/>
</dbReference>
<dbReference type="Pfam" id="PF13439">
    <property type="entry name" value="Glyco_transf_4"/>
    <property type="match status" value="1"/>
</dbReference>
<dbReference type="InterPro" id="IPR028098">
    <property type="entry name" value="Glyco_trans_4-like_N"/>
</dbReference>
<dbReference type="Proteomes" id="UP000324194">
    <property type="component" value="Chromosome 1"/>
</dbReference>
<dbReference type="SUPFAM" id="SSF53756">
    <property type="entry name" value="UDP-Glycosyltransferase/glycogen phosphorylase"/>
    <property type="match status" value="1"/>
</dbReference>
<name>A0A5E4PFE6_9COXI</name>
<evidence type="ECO:0000259" key="2">
    <source>
        <dbReference type="Pfam" id="PF13439"/>
    </source>
</evidence>
<sequence>MRVLFLYPRTLDSASSMGGVAEFLCSLAPALKSHEVDSVIYAGDKTITQLKAPVQLITQSVVYNGPFIKPGFFYSRRKLAPVLDLCAQIQFDVIHAQGTYTAGFMAMQISKRTGIPFVVTSHSDILSTNSKRMRRRNVQRRCRQVLKHAAAVTHLTPMMEEISHQLWDTRAKSTVIGNGIDCELWHPYAALPERNYMLGIGRLEKGKGFHVLIDMYARLLKMGVTTSLVIAGRGSEENNLYAQARQYGINLVTDCENVAQIPEKSIVFTGYVRDDVKRRLIGQSRFVLFATQPDLWEEAFGIVQLEAMAAGKPVIASDTNVTRFLRQSGLRAVIVEAANIKAWAEEAYHLLHDANTRREYGSENLLAAARFGWLPIASQYRDVYSAACKL</sequence>